<dbReference type="InterPro" id="IPR036196">
    <property type="entry name" value="Ptyr_pPase_sf"/>
</dbReference>
<proteinExistence type="predicted"/>
<dbReference type="EMBL" id="JBHUMM010000023">
    <property type="protein sequence ID" value="MFD2672080.1"/>
    <property type="molecule type" value="Genomic_DNA"/>
</dbReference>
<name>A0ABW5RBI1_9BACL</name>
<dbReference type="PANTHER" id="PTHR11717">
    <property type="entry name" value="LOW MOLECULAR WEIGHT PROTEIN TYROSINE PHOSPHATASE"/>
    <property type="match status" value="1"/>
</dbReference>
<dbReference type="Proteomes" id="UP001597497">
    <property type="component" value="Unassembled WGS sequence"/>
</dbReference>
<dbReference type="Gene3D" id="3.40.50.2300">
    <property type="match status" value="1"/>
</dbReference>
<feature type="domain" description="Phosphotyrosine protein phosphatase I" evidence="1">
    <location>
        <begin position="2"/>
        <end position="190"/>
    </location>
</feature>
<accession>A0ABW5RBI1</accession>
<dbReference type="InterPro" id="IPR050438">
    <property type="entry name" value="LMW_PTPase"/>
</dbReference>
<gene>
    <name evidence="2" type="ORF">ACFSUC_10735</name>
</gene>
<evidence type="ECO:0000259" key="1">
    <source>
        <dbReference type="SMART" id="SM00226"/>
    </source>
</evidence>
<dbReference type="RefSeq" id="WP_379929581.1">
    <property type="nucleotide sequence ID" value="NZ_JBHUMM010000023.1"/>
</dbReference>
<dbReference type="Pfam" id="PF01451">
    <property type="entry name" value="LMWPc"/>
    <property type="match status" value="1"/>
</dbReference>
<comment type="caution">
    <text evidence="2">The sequence shown here is derived from an EMBL/GenBank/DDBJ whole genome shotgun (WGS) entry which is preliminary data.</text>
</comment>
<dbReference type="SMART" id="SM00226">
    <property type="entry name" value="LMWPc"/>
    <property type="match status" value="1"/>
</dbReference>
<dbReference type="SUPFAM" id="SSF52788">
    <property type="entry name" value="Phosphotyrosine protein phosphatases I"/>
    <property type="match status" value="1"/>
</dbReference>
<keyword evidence="3" id="KW-1185">Reference proteome</keyword>
<reference evidence="3" key="1">
    <citation type="journal article" date="2019" name="Int. J. Syst. Evol. Microbiol.">
        <title>The Global Catalogue of Microorganisms (GCM) 10K type strain sequencing project: providing services to taxonomists for standard genome sequencing and annotation.</title>
        <authorList>
            <consortium name="The Broad Institute Genomics Platform"/>
            <consortium name="The Broad Institute Genome Sequencing Center for Infectious Disease"/>
            <person name="Wu L."/>
            <person name="Ma J."/>
        </authorList>
    </citation>
    <scope>NUCLEOTIDE SEQUENCE [LARGE SCALE GENOMIC DNA]</scope>
    <source>
        <strain evidence="3">KCTC 33676</strain>
    </source>
</reference>
<evidence type="ECO:0000313" key="3">
    <source>
        <dbReference type="Proteomes" id="UP001597497"/>
    </source>
</evidence>
<dbReference type="InterPro" id="IPR023485">
    <property type="entry name" value="Ptyr_pPase"/>
</dbReference>
<dbReference type="CDD" id="cd16344">
    <property type="entry name" value="LMWPAP"/>
    <property type="match status" value="1"/>
</dbReference>
<organism evidence="2 3">
    <name type="scientific">Marinicrinis sediminis</name>
    <dbReference type="NCBI Taxonomy" id="1652465"/>
    <lineage>
        <taxon>Bacteria</taxon>
        <taxon>Bacillati</taxon>
        <taxon>Bacillota</taxon>
        <taxon>Bacilli</taxon>
        <taxon>Bacillales</taxon>
        <taxon>Paenibacillaceae</taxon>
    </lineage>
</organism>
<protein>
    <submittedName>
        <fullName evidence="2">Low molecular weight protein arginine phosphatase</fullName>
    </submittedName>
</protein>
<evidence type="ECO:0000313" key="2">
    <source>
        <dbReference type="EMBL" id="MFD2672080.1"/>
    </source>
</evidence>
<sequence>MRRILFVCTGNTCRSPMAEKLMKHLSEQHALDLDVRSAGVSAFGGGGMSSHAKTVLERKGIHPHPFQSAPVTDEDMQWAEVVLTMTVNHKRMLVQRFAEHADKIYTLKEYAASGEDQGSAAQSELDQLTSELQMKLALGENITGAEKRRLAELEARIPNQDVLDPFGGNFSDYESCAVDIEDALQAIIRRLRSS</sequence>
<dbReference type="PANTHER" id="PTHR11717:SF31">
    <property type="entry name" value="LOW MOLECULAR WEIGHT PROTEIN-TYROSINE-PHOSPHATASE ETP-RELATED"/>
    <property type="match status" value="1"/>
</dbReference>